<evidence type="ECO:0000256" key="5">
    <source>
        <dbReference type="ARBA" id="ARBA00023136"/>
    </source>
</evidence>
<dbReference type="WBParaSite" id="SPAL_0001725700.1">
    <property type="protein sequence ID" value="SPAL_0001725700.1"/>
    <property type="gene ID" value="SPAL_0001725700"/>
</dbReference>
<keyword evidence="2" id="KW-0813">Transport</keyword>
<sequence length="182" mass="20151">MISRFFFCYNEPTLTIALEPFNMLHAQGLLLDHLSITNTLLLVGNILLTTSLFLFGLAHLIPFQRTTITVGVASIIHVPTLAACYIPCFKQSINIITNEYGCSNDMNISGILPGIFTCIFSLGGFADPTIGAIFVQYYQYTTTSTIIGYAHVVFVVIFVIFYSNFKKKPRKSTENTPPMSSA</sequence>
<comment type="subcellular location">
    <subcellularLocation>
        <location evidence="1">Membrane</location>
        <topology evidence="1">Multi-pass membrane protein</topology>
    </subcellularLocation>
</comment>
<dbReference type="InterPro" id="IPR050930">
    <property type="entry name" value="MFS_Vesicular_Transporter"/>
</dbReference>
<evidence type="ECO:0000313" key="7">
    <source>
        <dbReference type="Proteomes" id="UP000046392"/>
    </source>
</evidence>
<name>A0A0N5CHD9_STREA</name>
<dbReference type="Proteomes" id="UP000046392">
    <property type="component" value="Unplaced"/>
</dbReference>
<feature type="transmembrane region" description="Helical" evidence="6">
    <location>
        <begin position="146"/>
        <end position="165"/>
    </location>
</feature>
<evidence type="ECO:0000256" key="6">
    <source>
        <dbReference type="SAM" id="Phobius"/>
    </source>
</evidence>
<evidence type="ECO:0000256" key="3">
    <source>
        <dbReference type="ARBA" id="ARBA00022692"/>
    </source>
</evidence>
<evidence type="ECO:0000256" key="1">
    <source>
        <dbReference type="ARBA" id="ARBA00004141"/>
    </source>
</evidence>
<organism evidence="7 8">
    <name type="scientific">Strongyloides papillosus</name>
    <name type="common">Intestinal threadworm</name>
    <dbReference type="NCBI Taxonomy" id="174720"/>
    <lineage>
        <taxon>Eukaryota</taxon>
        <taxon>Metazoa</taxon>
        <taxon>Ecdysozoa</taxon>
        <taxon>Nematoda</taxon>
        <taxon>Chromadorea</taxon>
        <taxon>Rhabditida</taxon>
        <taxon>Tylenchina</taxon>
        <taxon>Panagrolaimomorpha</taxon>
        <taxon>Strongyloidoidea</taxon>
        <taxon>Strongyloididae</taxon>
        <taxon>Strongyloides</taxon>
    </lineage>
</organism>
<keyword evidence="4 6" id="KW-1133">Transmembrane helix</keyword>
<dbReference type="PANTHER" id="PTHR23506">
    <property type="entry name" value="GH10249P"/>
    <property type="match status" value="1"/>
</dbReference>
<reference evidence="8" key="1">
    <citation type="submission" date="2017-02" db="UniProtKB">
        <authorList>
            <consortium name="WormBaseParasite"/>
        </authorList>
    </citation>
    <scope>IDENTIFICATION</scope>
</reference>
<dbReference type="SUPFAM" id="SSF103473">
    <property type="entry name" value="MFS general substrate transporter"/>
    <property type="match status" value="1"/>
</dbReference>
<feature type="transmembrane region" description="Helical" evidence="6">
    <location>
        <begin position="40"/>
        <end position="61"/>
    </location>
</feature>
<dbReference type="STRING" id="174720.A0A0N5CHD9"/>
<proteinExistence type="predicted"/>
<dbReference type="PANTHER" id="PTHR23506:SF26">
    <property type="entry name" value="MFS-TYPE TRANSPORTER SLC18B1"/>
    <property type="match status" value="1"/>
</dbReference>
<accession>A0A0N5CHD9</accession>
<dbReference type="GO" id="GO:0016020">
    <property type="term" value="C:membrane"/>
    <property type="evidence" value="ECO:0007669"/>
    <property type="project" value="UniProtKB-SubCell"/>
</dbReference>
<evidence type="ECO:0000256" key="4">
    <source>
        <dbReference type="ARBA" id="ARBA00022989"/>
    </source>
</evidence>
<keyword evidence="5 6" id="KW-0472">Membrane</keyword>
<feature type="transmembrane region" description="Helical" evidence="6">
    <location>
        <begin position="107"/>
        <end position="126"/>
    </location>
</feature>
<dbReference type="GO" id="GO:0022857">
    <property type="term" value="F:transmembrane transporter activity"/>
    <property type="evidence" value="ECO:0007669"/>
    <property type="project" value="TreeGrafter"/>
</dbReference>
<keyword evidence="7" id="KW-1185">Reference proteome</keyword>
<evidence type="ECO:0000256" key="2">
    <source>
        <dbReference type="ARBA" id="ARBA00022448"/>
    </source>
</evidence>
<evidence type="ECO:0000313" key="8">
    <source>
        <dbReference type="WBParaSite" id="SPAL_0001725700.1"/>
    </source>
</evidence>
<keyword evidence="3 6" id="KW-0812">Transmembrane</keyword>
<protein>
    <submittedName>
        <fullName evidence="8">MFS domain-containing protein</fullName>
    </submittedName>
</protein>
<feature type="transmembrane region" description="Helical" evidence="6">
    <location>
        <begin position="67"/>
        <end position="86"/>
    </location>
</feature>
<dbReference type="AlphaFoldDB" id="A0A0N5CHD9"/>
<dbReference type="InterPro" id="IPR036259">
    <property type="entry name" value="MFS_trans_sf"/>
</dbReference>